<feature type="transmembrane region" description="Helical" evidence="1">
    <location>
        <begin position="32"/>
        <end position="53"/>
    </location>
</feature>
<dbReference type="AlphaFoldDB" id="A0ABD5RPP2"/>
<name>A0ABD5RPP2_9EURY</name>
<evidence type="ECO:0000313" key="4">
    <source>
        <dbReference type="Proteomes" id="UP001596099"/>
    </source>
</evidence>
<keyword evidence="4" id="KW-1185">Reference proteome</keyword>
<protein>
    <submittedName>
        <fullName evidence="3">EamA family transporter</fullName>
    </submittedName>
</protein>
<dbReference type="EMBL" id="JBHSQH010000001">
    <property type="protein sequence ID" value="MFC5972298.1"/>
    <property type="molecule type" value="Genomic_DNA"/>
</dbReference>
<dbReference type="RefSeq" id="WP_247415451.1">
    <property type="nucleotide sequence ID" value="NZ_JALLGW010000001.1"/>
</dbReference>
<organism evidence="3 4">
    <name type="scientific">Halomarina salina</name>
    <dbReference type="NCBI Taxonomy" id="1872699"/>
    <lineage>
        <taxon>Archaea</taxon>
        <taxon>Methanobacteriati</taxon>
        <taxon>Methanobacteriota</taxon>
        <taxon>Stenosarchaea group</taxon>
        <taxon>Halobacteria</taxon>
        <taxon>Halobacteriales</taxon>
        <taxon>Natronomonadaceae</taxon>
        <taxon>Halomarina</taxon>
    </lineage>
</organism>
<comment type="caution">
    <text evidence="3">The sequence shown here is derived from an EMBL/GenBank/DDBJ whole genome shotgun (WGS) entry which is preliminary data.</text>
</comment>
<accession>A0ABD5RPP2</accession>
<dbReference type="Proteomes" id="UP001596099">
    <property type="component" value="Unassembled WGS sequence"/>
</dbReference>
<feature type="transmembrane region" description="Helical" evidence="1">
    <location>
        <begin position="96"/>
        <end position="115"/>
    </location>
</feature>
<keyword evidence="1" id="KW-1133">Transmembrane helix</keyword>
<keyword evidence="1" id="KW-0812">Transmembrane</keyword>
<proteinExistence type="predicted"/>
<evidence type="ECO:0000313" key="3">
    <source>
        <dbReference type="EMBL" id="MFC5972298.1"/>
    </source>
</evidence>
<dbReference type="Gene3D" id="1.10.3730.20">
    <property type="match status" value="1"/>
</dbReference>
<evidence type="ECO:0000259" key="2">
    <source>
        <dbReference type="Pfam" id="PF00892"/>
    </source>
</evidence>
<keyword evidence="1" id="KW-0472">Membrane</keyword>
<sequence>MQRYLLWSALALAGYSVFTPLAKLATNDAPSTVVALVANSILALSALVVVLATGEQPTSYLTGDTLRYTLAAGAFLTVGILAYYRALSLGPASTVVPIFGMFIVGSSVLSVVFLGDSFSAQKGLGIVLAGVAVYLTVTG</sequence>
<dbReference type="Pfam" id="PF00892">
    <property type="entry name" value="EamA"/>
    <property type="match status" value="1"/>
</dbReference>
<gene>
    <name evidence="3" type="ORF">ACFPYI_13230</name>
</gene>
<feature type="transmembrane region" description="Helical" evidence="1">
    <location>
        <begin position="65"/>
        <end position="84"/>
    </location>
</feature>
<dbReference type="InterPro" id="IPR000620">
    <property type="entry name" value="EamA_dom"/>
</dbReference>
<reference evidence="3 4" key="1">
    <citation type="journal article" date="2019" name="Int. J. Syst. Evol. Microbiol.">
        <title>The Global Catalogue of Microorganisms (GCM) 10K type strain sequencing project: providing services to taxonomists for standard genome sequencing and annotation.</title>
        <authorList>
            <consortium name="The Broad Institute Genomics Platform"/>
            <consortium name="The Broad Institute Genome Sequencing Center for Infectious Disease"/>
            <person name="Wu L."/>
            <person name="Ma J."/>
        </authorList>
    </citation>
    <scope>NUCLEOTIDE SEQUENCE [LARGE SCALE GENOMIC DNA]</scope>
    <source>
        <strain evidence="3 4">CGMCC 1.12543</strain>
    </source>
</reference>
<dbReference type="SUPFAM" id="SSF103481">
    <property type="entry name" value="Multidrug resistance efflux transporter EmrE"/>
    <property type="match status" value="1"/>
</dbReference>
<evidence type="ECO:0000256" key="1">
    <source>
        <dbReference type="SAM" id="Phobius"/>
    </source>
</evidence>
<feature type="domain" description="EamA" evidence="2">
    <location>
        <begin position="4"/>
        <end position="137"/>
    </location>
</feature>
<dbReference type="InterPro" id="IPR037185">
    <property type="entry name" value="EmrE-like"/>
</dbReference>